<dbReference type="PANTHER" id="PTHR42884">
    <property type="entry name" value="PROPROTEIN CONVERTASE SUBTILISIN/KEXIN-RELATED"/>
    <property type="match status" value="1"/>
</dbReference>
<dbReference type="OrthoDB" id="300641at2759"/>
<organism evidence="6 7">
    <name type="scientific">Protopolystoma xenopodis</name>
    <dbReference type="NCBI Taxonomy" id="117903"/>
    <lineage>
        <taxon>Eukaryota</taxon>
        <taxon>Metazoa</taxon>
        <taxon>Spiralia</taxon>
        <taxon>Lophotrochozoa</taxon>
        <taxon>Platyhelminthes</taxon>
        <taxon>Monogenea</taxon>
        <taxon>Polyopisthocotylea</taxon>
        <taxon>Polystomatidea</taxon>
        <taxon>Polystomatidae</taxon>
        <taxon>Protopolystoma</taxon>
    </lineage>
</organism>
<dbReference type="GO" id="GO:0004252">
    <property type="term" value="F:serine-type endopeptidase activity"/>
    <property type="evidence" value="ECO:0007669"/>
    <property type="project" value="InterPro"/>
</dbReference>
<evidence type="ECO:0000256" key="4">
    <source>
        <dbReference type="PROSITE-ProRule" id="PRU01240"/>
    </source>
</evidence>
<dbReference type="EMBL" id="CAAALY010024455">
    <property type="protein sequence ID" value="VEL15386.1"/>
    <property type="molecule type" value="Genomic_DNA"/>
</dbReference>
<evidence type="ECO:0000256" key="2">
    <source>
        <dbReference type="ARBA" id="ARBA00022801"/>
    </source>
</evidence>
<dbReference type="Proteomes" id="UP000784294">
    <property type="component" value="Unassembled WGS sequence"/>
</dbReference>
<accession>A0A448WMA9</accession>
<dbReference type="Gene3D" id="3.40.50.200">
    <property type="entry name" value="Peptidase S8/S53 domain"/>
    <property type="match status" value="1"/>
</dbReference>
<evidence type="ECO:0000313" key="7">
    <source>
        <dbReference type="Proteomes" id="UP000784294"/>
    </source>
</evidence>
<reference evidence="6" key="1">
    <citation type="submission" date="2018-11" db="EMBL/GenBank/DDBJ databases">
        <authorList>
            <consortium name="Pathogen Informatics"/>
        </authorList>
    </citation>
    <scope>NUCLEOTIDE SEQUENCE</scope>
</reference>
<name>A0A448WMA9_9PLAT</name>
<comment type="caution">
    <text evidence="6">The sequence shown here is derived from an EMBL/GenBank/DDBJ whole genome shotgun (WGS) entry which is preliminary data.</text>
</comment>
<dbReference type="Pfam" id="PF00082">
    <property type="entry name" value="Peptidase_S8"/>
    <property type="match status" value="1"/>
</dbReference>
<keyword evidence="1" id="KW-0645">Protease</keyword>
<dbReference type="GO" id="GO:0016486">
    <property type="term" value="P:peptide hormone processing"/>
    <property type="evidence" value="ECO:0007669"/>
    <property type="project" value="TreeGrafter"/>
</dbReference>
<gene>
    <name evidence="6" type="ORF">PXEA_LOCUS8826</name>
</gene>
<dbReference type="InterPro" id="IPR036852">
    <property type="entry name" value="Peptidase_S8/S53_dom_sf"/>
</dbReference>
<comment type="similarity">
    <text evidence="4">Belongs to the peptidase S8 family.</text>
</comment>
<evidence type="ECO:0000313" key="6">
    <source>
        <dbReference type="EMBL" id="VEL15386.1"/>
    </source>
</evidence>
<dbReference type="AlphaFoldDB" id="A0A448WMA9"/>
<proteinExistence type="inferred from homology"/>
<protein>
    <recommendedName>
        <fullName evidence="5">Peptidase S8/S53 domain-containing protein</fullName>
    </recommendedName>
</protein>
<keyword evidence="7" id="KW-1185">Reference proteome</keyword>
<feature type="domain" description="Peptidase S8/S53" evidence="5">
    <location>
        <begin position="11"/>
        <end position="77"/>
    </location>
</feature>
<dbReference type="PROSITE" id="PS51892">
    <property type="entry name" value="SUBTILASE"/>
    <property type="match status" value="1"/>
</dbReference>
<dbReference type="InterPro" id="IPR000209">
    <property type="entry name" value="Peptidase_S8/S53_dom"/>
</dbReference>
<dbReference type="PANTHER" id="PTHR42884:SF3">
    <property type="entry name" value="FURIN-LIKE PROTEASE 1, ISOFORMS 1_1-X_2"/>
    <property type="match status" value="1"/>
</dbReference>
<evidence type="ECO:0000259" key="5">
    <source>
        <dbReference type="Pfam" id="PF00082"/>
    </source>
</evidence>
<evidence type="ECO:0000256" key="3">
    <source>
        <dbReference type="ARBA" id="ARBA00022825"/>
    </source>
</evidence>
<sequence>MVYYKVPSLSQGRNGLGSIFVWASGNGGKNRDNCNCDGYTNSIYTLGVSSASERGSVPWYAEHCSSTLAVTYSSGGRGERSVVSLAFAKS</sequence>
<dbReference type="GO" id="GO:0000139">
    <property type="term" value="C:Golgi membrane"/>
    <property type="evidence" value="ECO:0007669"/>
    <property type="project" value="TreeGrafter"/>
</dbReference>
<keyword evidence="2" id="KW-0378">Hydrolase</keyword>
<dbReference type="SUPFAM" id="SSF52743">
    <property type="entry name" value="Subtilisin-like"/>
    <property type="match status" value="1"/>
</dbReference>
<dbReference type="GO" id="GO:0005802">
    <property type="term" value="C:trans-Golgi network"/>
    <property type="evidence" value="ECO:0007669"/>
    <property type="project" value="TreeGrafter"/>
</dbReference>
<comment type="caution">
    <text evidence="4">Lacks conserved residue(s) required for the propagation of feature annotation.</text>
</comment>
<keyword evidence="3" id="KW-0720">Serine protease</keyword>
<evidence type="ECO:0000256" key="1">
    <source>
        <dbReference type="ARBA" id="ARBA00022670"/>
    </source>
</evidence>